<reference evidence="1" key="1">
    <citation type="journal article" date="2021" name="New Phytol.">
        <title>Evolutionary innovations through gain and loss of genes in the ectomycorrhizal Boletales.</title>
        <authorList>
            <person name="Wu G."/>
            <person name="Miyauchi S."/>
            <person name="Morin E."/>
            <person name="Kuo A."/>
            <person name="Drula E."/>
            <person name="Varga T."/>
            <person name="Kohler A."/>
            <person name="Feng B."/>
            <person name="Cao Y."/>
            <person name="Lipzen A."/>
            <person name="Daum C."/>
            <person name="Hundley H."/>
            <person name="Pangilinan J."/>
            <person name="Johnson J."/>
            <person name="Barry K."/>
            <person name="LaButti K."/>
            <person name="Ng V."/>
            <person name="Ahrendt S."/>
            <person name="Min B."/>
            <person name="Choi I.G."/>
            <person name="Park H."/>
            <person name="Plett J.M."/>
            <person name="Magnuson J."/>
            <person name="Spatafora J.W."/>
            <person name="Nagy L.G."/>
            <person name="Henrissat B."/>
            <person name="Grigoriev I.V."/>
            <person name="Yang Z.L."/>
            <person name="Xu J."/>
            <person name="Martin F.M."/>
        </authorList>
    </citation>
    <scope>NUCLEOTIDE SEQUENCE</scope>
    <source>
        <strain evidence="1">ATCC 28755</strain>
    </source>
</reference>
<name>A0ACB8A754_9AGAM</name>
<evidence type="ECO:0000313" key="1">
    <source>
        <dbReference type="EMBL" id="KAH7908918.1"/>
    </source>
</evidence>
<organism evidence="1 2">
    <name type="scientific">Hygrophoropsis aurantiaca</name>
    <dbReference type="NCBI Taxonomy" id="72124"/>
    <lineage>
        <taxon>Eukaryota</taxon>
        <taxon>Fungi</taxon>
        <taxon>Dikarya</taxon>
        <taxon>Basidiomycota</taxon>
        <taxon>Agaricomycotina</taxon>
        <taxon>Agaricomycetes</taxon>
        <taxon>Agaricomycetidae</taxon>
        <taxon>Boletales</taxon>
        <taxon>Coniophorineae</taxon>
        <taxon>Hygrophoropsidaceae</taxon>
        <taxon>Hygrophoropsis</taxon>
    </lineage>
</organism>
<evidence type="ECO:0000313" key="2">
    <source>
        <dbReference type="Proteomes" id="UP000790377"/>
    </source>
</evidence>
<accession>A0ACB8A754</accession>
<comment type="caution">
    <text evidence="1">The sequence shown here is derived from an EMBL/GenBank/DDBJ whole genome shotgun (WGS) entry which is preliminary data.</text>
</comment>
<gene>
    <name evidence="1" type="ORF">BJ138DRAFT_300696</name>
</gene>
<proteinExistence type="predicted"/>
<dbReference type="Proteomes" id="UP000790377">
    <property type="component" value="Unassembled WGS sequence"/>
</dbReference>
<dbReference type="EMBL" id="MU267789">
    <property type="protein sequence ID" value="KAH7908918.1"/>
    <property type="molecule type" value="Genomic_DNA"/>
</dbReference>
<sequence length="260" mass="30188">MWVQPQMQDTLNFEGKKEEQTEKSINFRPSQKQLAIIRKTYADDGDLHAIMETFEYRAIPQQPDLATDEPLSRNKERFHFRKPIVLPTCESGGILKYKNSLVKWSNRGLASGIVFSPSCQYDRPKKQWLKTKPDMLISQRKDIIYTDGRGWHYLGTYKRVSPCYTLPANKIPEAQLNGMVARSYPLANKEQFRMTCDMFKSGKLQARFFVVQCVGFHRDLHNQLTIEALKKKGRSHEIPLSMGYLLNQEHVNDDKKDVVS</sequence>
<keyword evidence="2" id="KW-1185">Reference proteome</keyword>
<protein>
    <submittedName>
        <fullName evidence="1">Uncharacterized protein</fullName>
    </submittedName>
</protein>